<dbReference type="STRING" id="1218493.JF76_09610"/>
<accession>A0A0F4LCH6</accession>
<proteinExistence type="inferred from homology"/>
<dbReference type="InterPro" id="IPR000565">
    <property type="entry name" value="Topo_IIA_B"/>
</dbReference>
<dbReference type="GO" id="GO:0006265">
    <property type="term" value="P:DNA topological change"/>
    <property type="evidence" value="ECO:0007669"/>
    <property type="project" value="UniProtKB-UniRule"/>
</dbReference>
<feature type="binding site" evidence="7">
    <location>
        <position position="344"/>
    </location>
    <ligand>
        <name>ATP</name>
        <dbReference type="ChEBI" id="CHEBI:30616"/>
    </ligand>
</feature>
<dbReference type="HOGENOM" id="CLU_006146_1_2_9"/>
<keyword evidence="3" id="KW-0479">Metal-binding</keyword>
<comment type="similarity">
    <text evidence="7">Belongs to the type II topoisomerase family. ParE type 2 subfamily.</text>
</comment>
<feature type="site" description="Interaction with DNA" evidence="7">
    <location>
        <position position="460"/>
    </location>
</feature>
<dbReference type="FunFam" id="3.40.50.670:FF:000002">
    <property type="entry name" value="DNA gyrase subunit B"/>
    <property type="match status" value="1"/>
</dbReference>
<evidence type="ECO:0000313" key="11">
    <source>
        <dbReference type="Proteomes" id="UP000033533"/>
    </source>
</evidence>
<evidence type="ECO:0000256" key="2">
    <source>
        <dbReference type="ARBA" id="ARBA00001946"/>
    </source>
</evidence>
<keyword evidence="7" id="KW-0547">Nucleotide-binding</keyword>
<feature type="binding site" evidence="7">
    <location>
        <position position="78"/>
    </location>
    <ligand>
        <name>ATP</name>
        <dbReference type="ChEBI" id="CHEBI:30616"/>
    </ligand>
</feature>
<dbReference type="InterPro" id="IPR005740">
    <property type="entry name" value="ParE_type2"/>
</dbReference>
<dbReference type="NCBIfam" id="TIGR01058">
    <property type="entry name" value="parE_Gpos"/>
    <property type="match status" value="1"/>
</dbReference>
<dbReference type="PROSITE" id="PS50880">
    <property type="entry name" value="TOPRIM"/>
    <property type="match status" value="1"/>
</dbReference>
<evidence type="ECO:0000256" key="3">
    <source>
        <dbReference type="ARBA" id="ARBA00022723"/>
    </source>
</evidence>
<dbReference type="Pfam" id="PF00986">
    <property type="entry name" value="DNA_gyraseB_C"/>
    <property type="match status" value="1"/>
</dbReference>
<reference evidence="10 11" key="1">
    <citation type="submission" date="2014-12" db="EMBL/GenBank/DDBJ databases">
        <title>Comparative genomics of the lactic acid bacteria isolated from the honey bee gut.</title>
        <authorList>
            <person name="Ellegaard K.M."/>
            <person name="Tamarit D."/>
            <person name="Javelind E."/>
            <person name="Olofsson T."/>
            <person name="Andersson S.G."/>
            <person name="Vasquez A."/>
        </authorList>
    </citation>
    <scope>NUCLEOTIDE SEQUENCE [LARGE SCALE GENOMIC DNA]</scope>
    <source>
        <strain evidence="10 11">Biut2</strain>
    </source>
</reference>
<dbReference type="GO" id="GO:0007059">
    <property type="term" value="P:chromosome segregation"/>
    <property type="evidence" value="ECO:0007669"/>
    <property type="project" value="UniProtKB-UniRule"/>
</dbReference>
<dbReference type="GO" id="GO:0003677">
    <property type="term" value="F:DNA binding"/>
    <property type="evidence" value="ECO:0007669"/>
    <property type="project" value="UniProtKB-UniRule"/>
</dbReference>
<dbReference type="InterPro" id="IPR014721">
    <property type="entry name" value="Ribsml_uS5_D2-typ_fold_subgr"/>
</dbReference>
<dbReference type="CDD" id="cd16928">
    <property type="entry name" value="HATPase_GyrB-like"/>
    <property type="match status" value="1"/>
</dbReference>
<dbReference type="AlphaFoldDB" id="A0A0F4LCH6"/>
<dbReference type="GO" id="GO:0005524">
    <property type="term" value="F:ATP binding"/>
    <property type="evidence" value="ECO:0007669"/>
    <property type="project" value="UniProtKB-UniRule"/>
</dbReference>
<sequence>MTKTSKKTNSYDDSSIQILHGLEAVRKRPGMYIGSTDVHGLNQLVYEIVDNSVDEAMAGFGKEIDVTIHKDNSVTVRDFGRGMPTGMHKSGKPTIEVILTVLHAGGKFTEQNYKTSGGLHGVGSSVVNALSSYMDVKVIRDGIAYEEEFKDGGHPVGTLKRLGKTKEPTGTTITFKPDEKIFSTIKYKYETIQERIRESAFLLKGVRFVLVDERDPQHHDDFKYDDGIKAFVSYLNEGKDTLSDIFYFSGKQDEIEVEFSGQYSDSYSENLVSFVNNVRTSDGGSHEVGARSGFTRAFNDYAKKQGLLGKKDKNIDGSDYREGLSAVLSVKIPEELLEFEGQTKGKLGTPQARSVVDAIVYEKMSYYLMEKGELAQELVKKAQRARDAREAAKKARNESRNGKKRHKKEVLSGKLTPAQSRNPKKNELFLVEGDSAGGSAKQGRDRKFQAILPLRGKVLNTQKAKLQDIFKNEEINTMIYTIGAGVGAEFKVEDSNYDKVIIMTDADDDGAHIQILLLTFFYRYMRPMIEHGKVYIALPPLYRLQKGRGKKAQVKYSWTDEELAADEKKMGRGYALQRFKGLGEMNAEQLWRTTMDPETRLLIRVKIDDAALAERRVTTLMGDKAGARRKWIEENVKFRLGDNVSILEEENE</sequence>
<keyword evidence="6 7" id="KW-0413">Isomerase</keyword>
<evidence type="ECO:0000256" key="6">
    <source>
        <dbReference type="ARBA" id="ARBA00023235"/>
    </source>
</evidence>
<dbReference type="SMART" id="SM00387">
    <property type="entry name" value="HATPase_c"/>
    <property type="match status" value="1"/>
</dbReference>
<feature type="binding site" evidence="7">
    <location>
        <position position="11"/>
    </location>
    <ligand>
        <name>ATP</name>
        <dbReference type="ChEBI" id="CHEBI:30616"/>
    </ligand>
</feature>
<evidence type="ECO:0000259" key="9">
    <source>
        <dbReference type="PROSITE" id="PS50880"/>
    </source>
</evidence>
<dbReference type="InterPro" id="IPR003594">
    <property type="entry name" value="HATPase_dom"/>
</dbReference>
<dbReference type="PANTHER" id="PTHR45866">
    <property type="entry name" value="DNA GYRASE/TOPOISOMERASE SUBUNIT B"/>
    <property type="match status" value="1"/>
</dbReference>
<dbReference type="EMBL" id="JXBY01000018">
    <property type="protein sequence ID" value="KJY56013.1"/>
    <property type="molecule type" value="Genomic_DNA"/>
</dbReference>
<dbReference type="InterPro" id="IPR006171">
    <property type="entry name" value="TOPRIM_dom"/>
</dbReference>
<comment type="catalytic activity">
    <reaction evidence="1 7">
        <text>ATP-dependent breakage, passage and rejoining of double-stranded DNA.</text>
        <dbReference type="EC" id="5.6.2.2"/>
    </reaction>
</comment>
<dbReference type="PRINTS" id="PR00418">
    <property type="entry name" value="TPI2FAMILY"/>
</dbReference>
<dbReference type="GO" id="GO:0034335">
    <property type="term" value="F:DNA negative supercoiling activity"/>
    <property type="evidence" value="ECO:0007669"/>
    <property type="project" value="UniProtKB-ARBA"/>
</dbReference>
<dbReference type="PROSITE" id="PS00177">
    <property type="entry name" value="TOPOISOMERASE_II"/>
    <property type="match status" value="1"/>
</dbReference>
<dbReference type="InterPro" id="IPR020568">
    <property type="entry name" value="Ribosomal_Su5_D2-typ_SF"/>
</dbReference>
<dbReference type="SUPFAM" id="SSF56719">
    <property type="entry name" value="Type II DNA topoisomerase"/>
    <property type="match status" value="1"/>
</dbReference>
<feature type="site" description="Interaction with DNA" evidence="7">
    <location>
        <position position="512"/>
    </location>
</feature>
<feature type="compositionally biased region" description="Basic and acidic residues" evidence="8">
    <location>
        <begin position="386"/>
        <end position="401"/>
    </location>
</feature>
<feature type="domain" description="Toprim" evidence="9">
    <location>
        <begin position="426"/>
        <end position="540"/>
    </location>
</feature>
<dbReference type="HAMAP" id="MF_00939">
    <property type="entry name" value="ParE_type2"/>
    <property type="match status" value="1"/>
</dbReference>
<dbReference type="InterPro" id="IPR013759">
    <property type="entry name" value="Topo_IIA_B_C"/>
</dbReference>
<dbReference type="InterPro" id="IPR013760">
    <property type="entry name" value="Topo_IIA-like_dom_sf"/>
</dbReference>
<comment type="function">
    <text evidence="7">Topoisomerase IV is essential for chromosome segregation. It relaxes supercoiled DNA. Performs the decatenation events required during the replication of a circular DNA molecule.</text>
</comment>
<protein>
    <recommendedName>
        <fullName evidence="7">DNA topoisomerase 4 subunit B</fullName>
        <ecNumber evidence="7">5.6.2.2</ecNumber>
    </recommendedName>
    <alternativeName>
        <fullName evidence="7">Topoisomerase IV subunit B</fullName>
    </alternativeName>
</protein>
<evidence type="ECO:0000256" key="4">
    <source>
        <dbReference type="ARBA" id="ARBA00022842"/>
    </source>
</evidence>
<dbReference type="InterPro" id="IPR002288">
    <property type="entry name" value="DNA_gyrase_B_C"/>
</dbReference>
<dbReference type="Pfam" id="PF00204">
    <property type="entry name" value="DNA_gyraseB"/>
    <property type="match status" value="1"/>
</dbReference>
<evidence type="ECO:0000256" key="5">
    <source>
        <dbReference type="ARBA" id="ARBA00023125"/>
    </source>
</evidence>
<keyword evidence="7" id="KW-0799">Topoisomerase</keyword>
<dbReference type="SUPFAM" id="SSF55874">
    <property type="entry name" value="ATPase domain of HSP90 chaperone/DNA topoisomerase II/histidine kinase"/>
    <property type="match status" value="1"/>
</dbReference>
<dbReference type="PRINTS" id="PR01159">
    <property type="entry name" value="DNAGYRASEB"/>
</dbReference>
<dbReference type="InterPro" id="IPR013506">
    <property type="entry name" value="Topo_IIA_bsu_dom2"/>
</dbReference>
<feature type="region of interest" description="Disordered" evidence="8">
    <location>
        <begin position="386"/>
        <end position="427"/>
    </location>
</feature>
<feature type="binding site" evidence="7">
    <location>
        <begin position="118"/>
        <end position="124"/>
    </location>
    <ligand>
        <name>ATP</name>
        <dbReference type="ChEBI" id="CHEBI:30616"/>
    </ligand>
</feature>
<evidence type="ECO:0000256" key="7">
    <source>
        <dbReference type="HAMAP-Rule" id="MF_00939"/>
    </source>
</evidence>
<name>A0A0F4LCH6_9LACO</name>
<evidence type="ECO:0000256" key="8">
    <source>
        <dbReference type="SAM" id="MobiDB-lite"/>
    </source>
</evidence>
<dbReference type="InterPro" id="IPR036890">
    <property type="entry name" value="HATPase_C_sf"/>
</dbReference>
<dbReference type="CDD" id="cd00822">
    <property type="entry name" value="TopoII_Trans_DNA_gyrase"/>
    <property type="match status" value="1"/>
</dbReference>
<dbReference type="Gene3D" id="3.30.565.10">
    <property type="entry name" value="Histidine kinase-like ATPase, C-terminal domain"/>
    <property type="match status" value="1"/>
</dbReference>
<comment type="caution">
    <text evidence="10">The sequence shown here is derived from an EMBL/GenBank/DDBJ whole genome shotgun (WGS) entry which is preliminary data.</text>
</comment>
<gene>
    <name evidence="7 10" type="primary">parE</name>
    <name evidence="10" type="ORF">JF76_09610</name>
</gene>
<feature type="site" description="Interaction with DNA" evidence="7">
    <location>
        <position position="628"/>
    </location>
</feature>
<keyword evidence="4" id="KW-0460">Magnesium</keyword>
<evidence type="ECO:0000313" key="10">
    <source>
        <dbReference type="EMBL" id="KJY56013.1"/>
    </source>
</evidence>
<feature type="binding site" evidence="7">
    <location>
        <position position="51"/>
    </location>
    <ligand>
        <name>ATP</name>
        <dbReference type="ChEBI" id="CHEBI:30616"/>
    </ligand>
</feature>
<dbReference type="GO" id="GO:0046872">
    <property type="term" value="F:metal ion binding"/>
    <property type="evidence" value="ECO:0007669"/>
    <property type="project" value="UniProtKB-KW"/>
</dbReference>
<dbReference type="Gene3D" id="3.30.230.10">
    <property type="match status" value="1"/>
</dbReference>
<dbReference type="EC" id="5.6.2.2" evidence="7"/>
<comment type="cofactor">
    <cofactor evidence="2">
        <name>Mg(2+)</name>
        <dbReference type="ChEBI" id="CHEBI:18420"/>
    </cofactor>
</comment>
<keyword evidence="5 7" id="KW-0238">DNA-binding</keyword>
<dbReference type="Pfam" id="PF01751">
    <property type="entry name" value="Toprim"/>
    <property type="match status" value="1"/>
</dbReference>
<keyword evidence="7" id="KW-0067">ATP-binding</keyword>
<dbReference type="PATRIC" id="fig|1218493.3.peg.1013"/>
<dbReference type="Gene3D" id="3.40.50.670">
    <property type="match status" value="1"/>
</dbReference>
<dbReference type="InterPro" id="IPR018522">
    <property type="entry name" value="TopoIIA_CS"/>
</dbReference>
<organism evidence="10 11">
    <name type="scientific">Lactobacillus kullabergensis</name>
    <dbReference type="NCBI Taxonomy" id="1218493"/>
    <lineage>
        <taxon>Bacteria</taxon>
        <taxon>Bacillati</taxon>
        <taxon>Bacillota</taxon>
        <taxon>Bacilli</taxon>
        <taxon>Lactobacillales</taxon>
        <taxon>Lactobacillaceae</taxon>
        <taxon>Lactobacillus</taxon>
    </lineage>
</organism>
<comment type="subunit">
    <text evidence="7">Heterotetramer composed of ParC and ParE.</text>
</comment>
<dbReference type="FunFam" id="3.30.565.10:FF:000002">
    <property type="entry name" value="DNA gyrase subunit B"/>
    <property type="match status" value="1"/>
</dbReference>
<dbReference type="Proteomes" id="UP000033533">
    <property type="component" value="Unassembled WGS sequence"/>
</dbReference>
<dbReference type="SMART" id="SM00433">
    <property type="entry name" value="TOP2c"/>
    <property type="match status" value="1"/>
</dbReference>
<dbReference type="OrthoDB" id="9802808at2"/>
<dbReference type="GO" id="GO:0005694">
    <property type="term" value="C:chromosome"/>
    <property type="evidence" value="ECO:0007669"/>
    <property type="project" value="InterPro"/>
</dbReference>
<dbReference type="NCBIfam" id="NF004189">
    <property type="entry name" value="PRK05644.1"/>
    <property type="match status" value="1"/>
</dbReference>
<dbReference type="InterPro" id="IPR001241">
    <property type="entry name" value="Topo_IIA"/>
</dbReference>
<dbReference type="PANTHER" id="PTHR45866:SF12">
    <property type="entry name" value="DNA TOPOISOMERASE 4 SUBUNIT B"/>
    <property type="match status" value="1"/>
</dbReference>
<dbReference type="RefSeq" id="WP_045928065.1">
    <property type="nucleotide sequence ID" value="NZ_JBHSZS010000009.1"/>
</dbReference>
<evidence type="ECO:0000256" key="1">
    <source>
        <dbReference type="ARBA" id="ARBA00000185"/>
    </source>
</evidence>
<dbReference type="Pfam" id="PF02518">
    <property type="entry name" value="HATPase_c"/>
    <property type="match status" value="1"/>
</dbReference>
<dbReference type="SUPFAM" id="SSF54211">
    <property type="entry name" value="Ribosomal protein S5 domain 2-like"/>
    <property type="match status" value="1"/>
</dbReference>